<dbReference type="Pfam" id="PF13360">
    <property type="entry name" value="PQQ_2"/>
    <property type="match status" value="2"/>
</dbReference>
<dbReference type="STRING" id="519442.Huta_2894"/>
<evidence type="ECO:0000313" key="3">
    <source>
        <dbReference type="EMBL" id="ACV13055.1"/>
    </source>
</evidence>
<evidence type="ECO:0000313" key="4">
    <source>
        <dbReference type="Proteomes" id="UP000002071"/>
    </source>
</evidence>
<dbReference type="Proteomes" id="UP000002071">
    <property type="component" value="Chromosome"/>
</dbReference>
<dbReference type="EMBL" id="CP001687">
    <property type="protein sequence ID" value="ACV13055.1"/>
    <property type="molecule type" value="Genomic_DNA"/>
</dbReference>
<dbReference type="PANTHER" id="PTHR34512">
    <property type="entry name" value="CELL SURFACE PROTEIN"/>
    <property type="match status" value="1"/>
</dbReference>
<sequence length="406" mass="43567">MATRRSFLRRSGVAVATIGVAGCSSVFGGSENETTDTPTETGTETSWRNSESYIASIRRNIQGRPVVAGDLVYVVETHGDLYALDRESGSVEWRFEMDGTVQAPTVTGDVVYTGDYGPGATSNEIRESNGTAYAVDRHSGEAIWETDVSGMPLNTPVVRDDVVHYAALDDGVHTLATEDGAQNWSHTFDQGSLFITEPVVMDGALFATNRRGVFALDLAAQETYWTSDPIEYTNDPLATDSDWLYVAATTGVKALSFDTGDVEWTGESNGTPQDIAVADRVYTCTSNPSEVVAFDPAMGSKAWGESITGDPAGLLLDDGTLYVATYDYTFNTGRLHVLDTEEETLASEISFTVESEGELEMGSPPAVEDGLCYVGDAAGNVYAIDIDDESVHWQTTPHEATPTGDS</sequence>
<name>C7NRV0_HALUD</name>
<dbReference type="InterPro" id="IPR002372">
    <property type="entry name" value="PQQ_rpt_dom"/>
</dbReference>
<dbReference type="InterPro" id="IPR015943">
    <property type="entry name" value="WD40/YVTN_repeat-like_dom_sf"/>
</dbReference>
<feature type="compositionally biased region" description="Low complexity" evidence="1">
    <location>
        <begin position="31"/>
        <end position="45"/>
    </location>
</feature>
<gene>
    <name evidence="3" type="ordered locus">Huta_2894</name>
</gene>
<dbReference type="Gene3D" id="2.40.128.630">
    <property type="match status" value="2"/>
</dbReference>
<keyword evidence="4" id="KW-1185">Reference proteome</keyword>
<feature type="domain" description="Pyrrolo-quinoline quinone repeat" evidence="2">
    <location>
        <begin position="45"/>
        <end position="265"/>
    </location>
</feature>
<dbReference type="KEGG" id="hut:Huta_2894"/>
<dbReference type="InterPro" id="IPR018391">
    <property type="entry name" value="PQQ_b-propeller_rpt"/>
</dbReference>
<dbReference type="InterPro" id="IPR011047">
    <property type="entry name" value="Quinoprotein_ADH-like_sf"/>
</dbReference>
<dbReference type="SUPFAM" id="SSF50998">
    <property type="entry name" value="Quinoprotein alcohol dehydrogenase-like"/>
    <property type="match status" value="2"/>
</dbReference>
<reference evidence="3 4" key="1">
    <citation type="journal article" date="2009" name="Stand. Genomic Sci.">
        <title>Complete genome sequence of Halorhabdus utahensis type strain (AX-2).</title>
        <authorList>
            <person name="Anderson I."/>
            <person name="Tindall B.J."/>
            <person name="Pomrenke H."/>
            <person name="Goker M."/>
            <person name="Lapidus A."/>
            <person name="Nolan M."/>
            <person name="Copeland A."/>
            <person name="Glavina Del Rio T."/>
            <person name="Chen F."/>
            <person name="Tice H."/>
            <person name="Cheng J.F."/>
            <person name="Lucas S."/>
            <person name="Chertkov O."/>
            <person name="Bruce D."/>
            <person name="Brettin T."/>
            <person name="Detter J.C."/>
            <person name="Han C."/>
            <person name="Goodwin L."/>
            <person name="Land M."/>
            <person name="Hauser L."/>
            <person name="Chang Y.J."/>
            <person name="Jeffries C.D."/>
            <person name="Pitluck S."/>
            <person name="Pati A."/>
            <person name="Mavromatis K."/>
            <person name="Ivanova N."/>
            <person name="Ovchinnikova G."/>
            <person name="Chen A."/>
            <person name="Palaniappan K."/>
            <person name="Chain P."/>
            <person name="Rohde M."/>
            <person name="Bristow J."/>
            <person name="Eisen J.A."/>
            <person name="Markowitz V."/>
            <person name="Hugenholtz P."/>
            <person name="Kyrpides N.C."/>
            <person name="Klenk H.P."/>
        </authorList>
    </citation>
    <scope>NUCLEOTIDE SEQUENCE [LARGE SCALE GENOMIC DNA]</scope>
    <source>
        <strain evidence="4">DSM 12940 / JCM 11049 / AX-2</strain>
    </source>
</reference>
<evidence type="ECO:0000256" key="1">
    <source>
        <dbReference type="SAM" id="MobiDB-lite"/>
    </source>
</evidence>
<protein>
    <submittedName>
        <fullName evidence="3">Pyrrolo-quinoline quinone</fullName>
    </submittedName>
</protein>
<dbReference type="PROSITE" id="PS51318">
    <property type="entry name" value="TAT"/>
    <property type="match status" value="1"/>
</dbReference>
<dbReference type="PANTHER" id="PTHR34512:SF30">
    <property type="entry name" value="OUTER MEMBRANE PROTEIN ASSEMBLY FACTOR BAMB"/>
    <property type="match status" value="1"/>
</dbReference>
<dbReference type="eggNOG" id="arCOG02556">
    <property type="taxonomic scope" value="Archaea"/>
</dbReference>
<accession>C7NRV0</accession>
<dbReference type="PROSITE" id="PS51257">
    <property type="entry name" value="PROKAR_LIPOPROTEIN"/>
    <property type="match status" value="1"/>
</dbReference>
<dbReference type="SMART" id="SM00564">
    <property type="entry name" value="PQQ"/>
    <property type="match status" value="8"/>
</dbReference>
<dbReference type="Gene3D" id="2.130.10.10">
    <property type="entry name" value="YVTN repeat-like/Quinoprotein amine dehydrogenase"/>
    <property type="match status" value="1"/>
</dbReference>
<feature type="domain" description="Pyrrolo-quinoline quinone repeat" evidence="2">
    <location>
        <begin position="289"/>
        <end position="396"/>
    </location>
</feature>
<organism evidence="3 4">
    <name type="scientific">Halorhabdus utahensis (strain DSM 12940 / JCM 11049 / AX-2)</name>
    <dbReference type="NCBI Taxonomy" id="519442"/>
    <lineage>
        <taxon>Archaea</taxon>
        <taxon>Methanobacteriati</taxon>
        <taxon>Methanobacteriota</taxon>
        <taxon>Stenosarchaea group</taxon>
        <taxon>Halobacteria</taxon>
        <taxon>Halobacteriales</taxon>
        <taxon>Haloarculaceae</taxon>
        <taxon>Halorhabdus</taxon>
    </lineage>
</organism>
<dbReference type="Gene3D" id="2.40.10.480">
    <property type="match status" value="1"/>
</dbReference>
<dbReference type="InterPro" id="IPR006311">
    <property type="entry name" value="TAT_signal"/>
</dbReference>
<proteinExistence type="predicted"/>
<evidence type="ECO:0000259" key="2">
    <source>
        <dbReference type="Pfam" id="PF13360"/>
    </source>
</evidence>
<dbReference type="AlphaFoldDB" id="C7NRV0"/>
<feature type="region of interest" description="Disordered" evidence="1">
    <location>
        <begin position="26"/>
        <end position="45"/>
    </location>
</feature>
<dbReference type="HOGENOM" id="CLU_677253_0_0_2"/>